<dbReference type="AlphaFoldDB" id="A0A3L6PPE7"/>
<evidence type="ECO:0000256" key="1">
    <source>
        <dbReference type="SAM" id="MobiDB-lite"/>
    </source>
</evidence>
<keyword evidence="3" id="KW-1185">Reference proteome</keyword>
<name>A0A3L6PPE7_PANMI</name>
<dbReference type="EMBL" id="PQIB02000016">
    <property type="protein sequence ID" value="RLM61721.1"/>
    <property type="molecule type" value="Genomic_DNA"/>
</dbReference>
<feature type="compositionally biased region" description="Polar residues" evidence="1">
    <location>
        <begin position="14"/>
        <end position="39"/>
    </location>
</feature>
<evidence type="ECO:0000313" key="2">
    <source>
        <dbReference type="EMBL" id="RLM61721.1"/>
    </source>
</evidence>
<proteinExistence type="predicted"/>
<sequence length="62" mass="6872">MAEGHTFAKRMGSDATSTTDDPKSPSNKATLRESNQPDFSSKDKRTGRPKKSSESLTSMQWH</sequence>
<feature type="region of interest" description="Disordered" evidence="1">
    <location>
        <begin position="1"/>
        <end position="62"/>
    </location>
</feature>
<gene>
    <name evidence="2" type="ORF">C2845_PM14G15910</name>
</gene>
<comment type="caution">
    <text evidence="2">The sequence shown here is derived from an EMBL/GenBank/DDBJ whole genome shotgun (WGS) entry which is preliminary data.</text>
</comment>
<accession>A0A3L6PPE7</accession>
<reference evidence="3" key="1">
    <citation type="journal article" date="2019" name="Nat. Commun.">
        <title>The genome of broomcorn millet.</title>
        <authorList>
            <person name="Zou C."/>
            <person name="Miki D."/>
            <person name="Li D."/>
            <person name="Tang Q."/>
            <person name="Xiao L."/>
            <person name="Rajput S."/>
            <person name="Deng P."/>
            <person name="Jia W."/>
            <person name="Huang R."/>
            <person name="Zhang M."/>
            <person name="Sun Y."/>
            <person name="Hu J."/>
            <person name="Fu X."/>
            <person name="Schnable P.S."/>
            <person name="Li F."/>
            <person name="Zhang H."/>
            <person name="Feng B."/>
            <person name="Zhu X."/>
            <person name="Liu R."/>
            <person name="Schnable J.C."/>
            <person name="Zhu J.-K."/>
            <person name="Zhang H."/>
        </authorList>
    </citation>
    <scope>NUCLEOTIDE SEQUENCE [LARGE SCALE GENOMIC DNA]</scope>
</reference>
<protein>
    <submittedName>
        <fullName evidence="2">Uncharacterized protein</fullName>
    </submittedName>
</protein>
<evidence type="ECO:0000313" key="3">
    <source>
        <dbReference type="Proteomes" id="UP000275267"/>
    </source>
</evidence>
<organism evidence="2 3">
    <name type="scientific">Panicum miliaceum</name>
    <name type="common">Proso millet</name>
    <name type="synonym">Broomcorn millet</name>
    <dbReference type="NCBI Taxonomy" id="4540"/>
    <lineage>
        <taxon>Eukaryota</taxon>
        <taxon>Viridiplantae</taxon>
        <taxon>Streptophyta</taxon>
        <taxon>Embryophyta</taxon>
        <taxon>Tracheophyta</taxon>
        <taxon>Spermatophyta</taxon>
        <taxon>Magnoliopsida</taxon>
        <taxon>Liliopsida</taxon>
        <taxon>Poales</taxon>
        <taxon>Poaceae</taxon>
        <taxon>PACMAD clade</taxon>
        <taxon>Panicoideae</taxon>
        <taxon>Panicodae</taxon>
        <taxon>Paniceae</taxon>
        <taxon>Panicinae</taxon>
        <taxon>Panicum</taxon>
        <taxon>Panicum sect. Panicum</taxon>
    </lineage>
</organism>
<dbReference type="Proteomes" id="UP000275267">
    <property type="component" value="Unassembled WGS sequence"/>
</dbReference>